<feature type="non-terminal residue" evidence="1">
    <location>
        <position position="169"/>
    </location>
</feature>
<accession>A0ABD4PHS7</accession>
<dbReference type="Proteomes" id="UP000615017">
    <property type="component" value="Unassembled WGS sequence"/>
</dbReference>
<protein>
    <submittedName>
        <fullName evidence="1">DUF935 domain-containing protein</fullName>
    </submittedName>
</protein>
<evidence type="ECO:0000313" key="2">
    <source>
        <dbReference type="Proteomes" id="UP000615017"/>
    </source>
</evidence>
<comment type="caution">
    <text evidence="1">The sequence shown here is derived from an EMBL/GenBank/DDBJ whole genome shotgun (WGS) entry which is preliminary data.</text>
</comment>
<dbReference type="Pfam" id="PF06074">
    <property type="entry name" value="Portal_Mu"/>
    <property type="match status" value="1"/>
</dbReference>
<dbReference type="InterPro" id="IPR009279">
    <property type="entry name" value="Portal_Mu"/>
</dbReference>
<gene>
    <name evidence="1" type="ORF">JNA65_28015</name>
</gene>
<dbReference type="EMBL" id="JAETYZ010000187">
    <property type="protein sequence ID" value="MBL6237663.1"/>
    <property type="molecule type" value="Genomic_DNA"/>
</dbReference>
<dbReference type="AlphaFoldDB" id="A0ABD4PHS7"/>
<reference evidence="1 2" key="1">
    <citation type="submission" date="2021-01" db="EMBL/GenBank/DDBJ databases">
        <title>Genomes of Escherichia coli STEC strains from raw meat-based diets for companion animals.</title>
        <authorList>
            <person name="Stevens M.J.A."/>
            <person name="Stephan R."/>
        </authorList>
    </citation>
    <scope>NUCLEOTIDE SEQUENCE [LARGE SCALE GENOMIC DNA]</scope>
    <source>
        <strain evidence="1 2">LSC1-58</strain>
    </source>
</reference>
<proteinExistence type="predicted"/>
<name>A0ABD4PHS7_ECOLX</name>
<sequence length="169" mass="18837">MGRIIDLDGKPFSFDPEMQSAALDIPQIASRYIEHPASGITPNRAAQCLRGAERGDLIAQSDLAADIEEKDTHLFAELGKRRLAIQGVPWSIEPPPNASANEKKDAEMLDEYLHSADWFDAMLFDATDAILKGYSCMEIEHGMLGKMHIIRAIRWRDSGHFCLNPDDLS</sequence>
<evidence type="ECO:0000313" key="1">
    <source>
        <dbReference type="EMBL" id="MBL6237663.1"/>
    </source>
</evidence>
<organism evidence="1 2">
    <name type="scientific">Escherichia coli</name>
    <dbReference type="NCBI Taxonomy" id="562"/>
    <lineage>
        <taxon>Bacteria</taxon>
        <taxon>Pseudomonadati</taxon>
        <taxon>Pseudomonadota</taxon>
        <taxon>Gammaproteobacteria</taxon>
        <taxon>Enterobacterales</taxon>
        <taxon>Enterobacteriaceae</taxon>
        <taxon>Escherichia</taxon>
    </lineage>
</organism>
<dbReference type="RefSeq" id="WP_202835780.1">
    <property type="nucleotide sequence ID" value="NZ_JAETYY010000175.1"/>
</dbReference>